<dbReference type="SUPFAM" id="SSF74784">
    <property type="entry name" value="Translin"/>
    <property type="match status" value="1"/>
</dbReference>
<dbReference type="GO" id="GO:0016070">
    <property type="term" value="P:RNA metabolic process"/>
    <property type="evidence" value="ECO:0007669"/>
    <property type="project" value="InterPro"/>
</dbReference>
<dbReference type="GO" id="GO:0003697">
    <property type="term" value="F:single-stranded DNA binding"/>
    <property type="evidence" value="ECO:0007669"/>
    <property type="project" value="InterPro"/>
</dbReference>
<keyword evidence="7" id="KW-0539">Nucleus</keyword>
<dbReference type="EMBL" id="JOWA01000176">
    <property type="protein sequence ID" value="KEZ38784.1"/>
    <property type="molecule type" value="Genomic_DNA"/>
</dbReference>
<organism evidence="8 9">
    <name type="scientific">Pseudallescheria apiosperma</name>
    <name type="common">Scedosporium apiospermum</name>
    <dbReference type="NCBI Taxonomy" id="563466"/>
    <lineage>
        <taxon>Eukaryota</taxon>
        <taxon>Fungi</taxon>
        <taxon>Dikarya</taxon>
        <taxon>Ascomycota</taxon>
        <taxon>Pezizomycotina</taxon>
        <taxon>Sordariomycetes</taxon>
        <taxon>Hypocreomycetidae</taxon>
        <taxon>Microascales</taxon>
        <taxon>Microascaceae</taxon>
        <taxon>Scedosporium</taxon>
    </lineage>
</organism>
<dbReference type="GeneID" id="27720056"/>
<evidence type="ECO:0000313" key="8">
    <source>
        <dbReference type="EMBL" id="KEZ38784.1"/>
    </source>
</evidence>
<dbReference type="InterPro" id="IPR033956">
    <property type="entry name" value="Translin"/>
</dbReference>
<dbReference type="OMA" id="DAFHFTI"/>
<accession>A0A084FUM2</accession>
<keyword evidence="9" id="KW-1185">Reference proteome</keyword>
<keyword evidence="5" id="KW-0694">RNA-binding</keyword>
<dbReference type="OrthoDB" id="829at2759"/>
<dbReference type="InterPro" id="IPR002848">
    <property type="entry name" value="Translin_fam"/>
</dbReference>
<proteinExistence type="inferred from homology"/>
<evidence type="ECO:0000256" key="5">
    <source>
        <dbReference type="ARBA" id="ARBA00022884"/>
    </source>
</evidence>
<dbReference type="Proteomes" id="UP000028545">
    <property type="component" value="Unassembled WGS sequence"/>
</dbReference>
<reference evidence="8 9" key="1">
    <citation type="journal article" date="2014" name="Genome Announc.">
        <title>Draft genome sequence of the pathogenic fungus Scedosporium apiospermum.</title>
        <authorList>
            <person name="Vandeputte P."/>
            <person name="Ghamrawi S."/>
            <person name="Rechenmann M."/>
            <person name="Iltis A."/>
            <person name="Giraud S."/>
            <person name="Fleury M."/>
            <person name="Thornton C."/>
            <person name="Delhaes L."/>
            <person name="Meyer W."/>
            <person name="Papon N."/>
            <person name="Bouchara J.P."/>
        </authorList>
    </citation>
    <scope>NUCLEOTIDE SEQUENCE [LARGE SCALE GENOMIC DNA]</scope>
    <source>
        <strain evidence="8 9">IHEM 14462</strain>
    </source>
</reference>
<dbReference type="InterPro" id="IPR016069">
    <property type="entry name" value="Translin_C"/>
</dbReference>
<evidence type="ECO:0008006" key="10">
    <source>
        <dbReference type="Google" id="ProtNLM"/>
    </source>
</evidence>
<sequence length="251" mass="28454">MSNDAQSRLLDPAIFPHLKEKIEQELQVKDSLTQIVQKLEAANSYAEGLLSRIHATPRQNYPELLAQVEVEIKKVIDIVKELSDFASQYPYYKYNQKWSWTINHVLFTVILCGFLGGMATETKPGEFGRLLTPEDVSEILQVPVNLKDRDAFHITIEEYLTALTMLCDELSRLATNSVTLKDFDQAVQIQSFVKELFAGFLLLNLKNDPLRKRVDGVKYAVKKTEEIVYDLTVRKLVAPPGEASGSTEMES</sequence>
<evidence type="ECO:0000313" key="9">
    <source>
        <dbReference type="Proteomes" id="UP000028545"/>
    </source>
</evidence>
<dbReference type="GO" id="GO:0003723">
    <property type="term" value="F:RNA binding"/>
    <property type="evidence" value="ECO:0007669"/>
    <property type="project" value="UniProtKB-KW"/>
</dbReference>
<evidence type="ECO:0000256" key="4">
    <source>
        <dbReference type="ARBA" id="ARBA00022490"/>
    </source>
</evidence>
<protein>
    <recommendedName>
        <fullName evidence="10">Translin</fullName>
    </recommendedName>
</protein>
<dbReference type="Gene3D" id="1.20.58.190">
    <property type="entry name" value="Translin, domain 1"/>
    <property type="match status" value="1"/>
</dbReference>
<dbReference type="GO" id="GO:0043565">
    <property type="term" value="F:sequence-specific DNA binding"/>
    <property type="evidence" value="ECO:0007669"/>
    <property type="project" value="InterPro"/>
</dbReference>
<name>A0A084FUM2_PSEDA</name>
<dbReference type="GO" id="GO:0005634">
    <property type="term" value="C:nucleus"/>
    <property type="evidence" value="ECO:0007669"/>
    <property type="project" value="UniProtKB-SubCell"/>
</dbReference>
<dbReference type="AlphaFoldDB" id="A0A084FUM2"/>
<dbReference type="FunFam" id="1.20.58.200:FF:000002">
    <property type="entry name" value="Putative translin"/>
    <property type="match status" value="1"/>
</dbReference>
<evidence type="ECO:0000256" key="1">
    <source>
        <dbReference type="ARBA" id="ARBA00004123"/>
    </source>
</evidence>
<evidence type="ECO:0000256" key="7">
    <source>
        <dbReference type="ARBA" id="ARBA00023242"/>
    </source>
</evidence>
<dbReference type="Gene3D" id="1.20.58.200">
    <property type="entry name" value="Translin, domain 2"/>
    <property type="match status" value="1"/>
</dbReference>
<evidence type="ECO:0000256" key="3">
    <source>
        <dbReference type="ARBA" id="ARBA00005902"/>
    </source>
</evidence>
<dbReference type="InterPro" id="IPR016068">
    <property type="entry name" value="Translin_N"/>
</dbReference>
<comment type="subcellular location">
    <subcellularLocation>
        <location evidence="2">Cytoplasm</location>
    </subcellularLocation>
    <subcellularLocation>
        <location evidence="1">Nucleus</location>
    </subcellularLocation>
</comment>
<dbReference type="CDD" id="cd14819">
    <property type="entry name" value="Translin"/>
    <property type="match status" value="1"/>
</dbReference>
<dbReference type="GO" id="GO:0005737">
    <property type="term" value="C:cytoplasm"/>
    <property type="evidence" value="ECO:0007669"/>
    <property type="project" value="UniProtKB-SubCell"/>
</dbReference>
<keyword evidence="6" id="KW-0238">DNA-binding</keyword>
<dbReference type="RefSeq" id="XP_016638583.1">
    <property type="nucleotide sequence ID" value="XM_016784360.1"/>
</dbReference>
<dbReference type="VEuPathDB" id="FungiDB:SAPIO_CDS10821"/>
<evidence type="ECO:0000256" key="6">
    <source>
        <dbReference type="ARBA" id="ARBA00023125"/>
    </source>
</evidence>
<dbReference type="KEGG" id="sapo:SAPIO_CDS10821"/>
<evidence type="ECO:0000256" key="2">
    <source>
        <dbReference type="ARBA" id="ARBA00004496"/>
    </source>
</evidence>
<comment type="similarity">
    <text evidence="3">Belongs to the translin family.</text>
</comment>
<gene>
    <name evidence="8" type="ORF">SAPIO_CDS10821</name>
</gene>
<dbReference type="PANTHER" id="PTHR10741">
    <property type="entry name" value="TRANSLIN AND TRANSLIN ASSOCIATED PROTEIN X"/>
    <property type="match status" value="1"/>
</dbReference>
<dbReference type="HOGENOM" id="CLU_079179_0_0_1"/>
<dbReference type="Pfam" id="PF01997">
    <property type="entry name" value="Translin"/>
    <property type="match status" value="1"/>
</dbReference>
<keyword evidence="4" id="KW-0963">Cytoplasm</keyword>
<comment type="caution">
    <text evidence="8">The sequence shown here is derived from an EMBL/GenBank/DDBJ whole genome shotgun (WGS) entry which is preliminary data.</text>
</comment>
<dbReference type="InterPro" id="IPR036081">
    <property type="entry name" value="Translin_sf"/>
</dbReference>